<evidence type="ECO:0000313" key="2">
    <source>
        <dbReference type="EMBL" id="MCV7424215.1"/>
    </source>
</evidence>
<accession>A0A9X2Z9J3</accession>
<keyword evidence="3" id="KW-1185">Reference proteome</keyword>
<name>A0A9X2Z9J3_9MYCO</name>
<dbReference type="RefSeq" id="WP_263999192.1">
    <property type="nucleotide sequence ID" value="NZ_JACKVK010000013.1"/>
</dbReference>
<protein>
    <recommendedName>
        <fullName evidence="4">Phosphodiester glycosidase domain-containing protein</fullName>
    </recommendedName>
</protein>
<proteinExistence type="predicted"/>
<dbReference type="Proteomes" id="UP001141629">
    <property type="component" value="Unassembled WGS sequence"/>
</dbReference>
<gene>
    <name evidence="2" type="ORF">H7K45_27030</name>
</gene>
<reference evidence="2" key="2">
    <citation type="journal article" date="2022" name="BMC Genomics">
        <title>Comparative genome analysis of mycobacteria focusing on tRNA and non-coding RNA.</title>
        <authorList>
            <person name="Behra P.R.K."/>
            <person name="Pettersson B.M.F."/>
            <person name="Ramesh M."/>
            <person name="Das S."/>
            <person name="Dasgupta S."/>
            <person name="Kirsebom L.A."/>
        </authorList>
    </citation>
    <scope>NUCLEOTIDE SEQUENCE</scope>
    <source>
        <strain evidence="2">DSM 44838</strain>
    </source>
</reference>
<evidence type="ECO:0000313" key="3">
    <source>
        <dbReference type="Proteomes" id="UP001141629"/>
    </source>
</evidence>
<feature type="signal peptide" evidence="1">
    <location>
        <begin position="1"/>
        <end position="23"/>
    </location>
</feature>
<dbReference type="PROSITE" id="PS51257">
    <property type="entry name" value="PROKAR_LIPOPROTEIN"/>
    <property type="match status" value="1"/>
</dbReference>
<sequence>MSTVSRVALAMATVLALVVSGCAVDALRVPGGDGVAAKLAEWGRSHGLNTEVTWLEKQLYLRNQPALGGEPPGGIPTAAGAVPPGPVSAALPAGPMSPLSGSTALPGEGAWHTVVTVRGTPAVQVAALRPDDQHTSFVVGVLRMDPALVRGELRPGTTDPGGNWSASPALTTAERGEVAVAFNGGFRLTDPSHPGYFSQGRTVRRLVDGEASLVMRADGTADVGRWNQEVRMAPDVTSVRQNLVPLVDDGALNPTCATGGTKEWGTTIGQTAFIHRSGFGVTATGVEVYVAGPALSVCTLGRILQDAGVVRGMELDINPDWVSGAYFHPQPGGAPQGYKLFPDEKVSPQHYLQPSSRDWFAWFTR</sequence>
<keyword evidence="1" id="KW-0732">Signal</keyword>
<organism evidence="2 3">
    <name type="scientific">Mycobacterium yunnanensis</name>
    <dbReference type="NCBI Taxonomy" id="368477"/>
    <lineage>
        <taxon>Bacteria</taxon>
        <taxon>Bacillati</taxon>
        <taxon>Actinomycetota</taxon>
        <taxon>Actinomycetes</taxon>
        <taxon>Mycobacteriales</taxon>
        <taxon>Mycobacteriaceae</taxon>
        <taxon>Mycobacterium</taxon>
    </lineage>
</organism>
<feature type="chain" id="PRO_5040986259" description="Phosphodiester glycosidase domain-containing protein" evidence="1">
    <location>
        <begin position="24"/>
        <end position="365"/>
    </location>
</feature>
<comment type="caution">
    <text evidence="2">The sequence shown here is derived from an EMBL/GenBank/DDBJ whole genome shotgun (WGS) entry which is preliminary data.</text>
</comment>
<evidence type="ECO:0000256" key="1">
    <source>
        <dbReference type="SAM" id="SignalP"/>
    </source>
</evidence>
<dbReference type="EMBL" id="JACKVK010000013">
    <property type="protein sequence ID" value="MCV7424215.1"/>
    <property type="molecule type" value="Genomic_DNA"/>
</dbReference>
<evidence type="ECO:0008006" key="4">
    <source>
        <dbReference type="Google" id="ProtNLM"/>
    </source>
</evidence>
<reference evidence="2" key="1">
    <citation type="submission" date="2020-07" db="EMBL/GenBank/DDBJ databases">
        <authorList>
            <person name="Pettersson B.M.F."/>
            <person name="Behra P.R.K."/>
            <person name="Ramesh M."/>
            <person name="Das S."/>
            <person name="Dasgupta S."/>
            <person name="Kirsebom L.A."/>
        </authorList>
    </citation>
    <scope>NUCLEOTIDE SEQUENCE</scope>
    <source>
        <strain evidence="2">DSM 44838</strain>
    </source>
</reference>
<dbReference type="AlphaFoldDB" id="A0A9X2Z9J3"/>